<reference evidence="1 3" key="1">
    <citation type="submission" date="2018-10" db="EMBL/GenBank/DDBJ databases">
        <title>Parasedimentitalea marina sp. nov., a psychrophilic bacterium isolated from deep seawater of the New Britain Trench.</title>
        <authorList>
            <person name="Cao J."/>
        </authorList>
    </citation>
    <scope>NUCLEOTIDE SEQUENCE [LARGE SCALE GENOMIC DNA]</scope>
    <source>
        <strain evidence="1 3">W43</strain>
        <plasmid evidence="1 3">pW43A</plasmid>
    </source>
</reference>
<dbReference type="Proteomes" id="UP000283063">
    <property type="component" value="Plasmid pW43A"/>
</dbReference>
<dbReference type="EMBL" id="CP033220">
    <property type="protein sequence ID" value="AZV80694.1"/>
    <property type="molecule type" value="Genomic_DNA"/>
</dbReference>
<keyword evidence="1" id="KW-0614">Plasmid</keyword>
<evidence type="ECO:0000313" key="2">
    <source>
        <dbReference type="EMBL" id="AZV80694.1"/>
    </source>
</evidence>
<dbReference type="KEGG" id="sedi:EBB79_22350"/>
<evidence type="ECO:0000313" key="1">
    <source>
        <dbReference type="EMBL" id="AZV80628.1"/>
    </source>
</evidence>
<dbReference type="EMBL" id="CP033220">
    <property type="protein sequence ID" value="AZV80628.1"/>
    <property type="molecule type" value="Genomic_DNA"/>
</dbReference>
<proteinExistence type="predicted"/>
<geneLocation type="plasmid" evidence="1 3">
    <name>pW43A</name>
</geneLocation>
<name>A0A3T0N9C7_9RHOB</name>
<organism evidence="1 3">
    <name type="scientific">Parasedimentitalea marina</name>
    <dbReference type="NCBI Taxonomy" id="2483033"/>
    <lineage>
        <taxon>Bacteria</taxon>
        <taxon>Pseudomonadati</taxon>
        <taxon>Pseudomonadota</taxon>
        <taxon>Alphaproteobacteria</taxon>
        <taxon>Rhodobacterales</taxon>
        <taxon>Paracoccaceae</taxon>
        <taxon>Parasedimentitalea</taxon>
    </lineage>
</organism>
<keyword evidence="3" id="KW-1185">Reference proteome</keyword>
<gene>
    <name evidence="1" type="ORF">EBB79_21935</name>
    <name evidence="2" type="ORF">EBB79_22350</name>
</gene>
<accession>A0A3T0N9C7</accession>
<dbReference type="KEGG" id="sedi:EBB79_21935"/>
<sequence>MVRGVRCDFSTCSAGRAVLLGILAVTIASGPSTAMSQQRARPVVTLHCAVTAPQVESLCLALVQRLAAEVPGAVIRRVATPVDDTPMLVALDAAVVSARQMSGRLSWKHGVTARQQGPEVRFDVIDATLSATVYDGFARGLIRASPDFRLALQTFRNESGTF</sequence>
<protein>
    <submittedName>
        <fullName evidence="1">Uncharacterized protein</fullName>
    </submittedName>
</protein>
<dbReference type="AlphaFoldDB" id="A0A3T0N9C7"/>
<evidence type="ECO:0000313" key="3">
    <source>
        <dbReference type="Proteomes" id="UP000283063"/>
    </source>
</evidence>